<evidence type="ECO:0000256" key="10">
    <source>
        <dbReference type="ARBA" id="ARBA00023136"/>
    </source>
</evidence>
<comment type="subcellular location">
    <subcellularLocation>
        <location evidence="1">Cell membrane</location>
        <topology evidence="1">Multi-pass membrane protein</topology>
    </subcellularLocation>
</comment>
<evidence type="ECO:0000256" key="2">
    <source>
        <dbReference type="ARBA" id="ARBA00004776"/>
    </source>
</evidence>
<feature type="transmembrane region" description="Helical" evidence="13">
    <location>
        <begin position="180"/>
        <end position="197"/>
    </location>
</feature>
<gene>
    <name evidence="16" type="primary">aftA</name>
    <name evidence="16" type="ORF">CKALI_00885</name>
</gene>
<accession>A0A6B8VZV7</accession>
<evidence type="ECO:0000256" key="1">
    <source>
        <dbReference type="ARBA" id="ARBA00004651"/>
    </source>
</evidence>
<dbReference type="InterPro" id="IPR020959">
    <property type="entry name" value="ArabinofuranosylTrfase_AftA_C"/>
</dbReference>
<protein>
    <recommendedName>
        <fullName evidence="5">Galactan 5-O-arabinofuranosyltransferase</fullName>
        <ecNumber evidence="4">2.4.2.46</ecNumber>
    </recommendedName>
    <alternativeName>
        <fullName evidence="11">Arabinofuranosyltransferase AftA</fullName>
    </alternativeName>
</protein>
<name>A0A6B8VZV7_9CORY</name>
<comment type="catalytic activity">
    <reaction evidence="12">
        <text>Adds an alpha-D-arabinofuranosyl group from trans,octacis-decaprenylphospho-beta-D-arabinofuranose at the 5-O-position of the eighth, tenth and twelfth galactofuranose unit of the galactofuranan chain of [beta-D-galactofuranosyl-(1-&gt;5)-beta-D-galactofuranosyl-(1-&gt;6)]14-beta-D-galactofuranosyl-(1-&gt;5)-beta-D-galactofuranosyl-(1-&gt;4)-alpha-L-rhamnopyranosyl-(1-&gt;3)-N-acetyl-alpha-D-glucosaminyl-diphospho-trans,octacis-decaprenol.</text>
        <dbReference type="EC" id="2.4.2.46"/>
    </reaction>
</comment>
<dbReference type="AlphaFoldDB" id="A0A6B8VZV7"/>
<evidence type="ECO:0000259" key="14">
    <source>
        <dbReference type="Pfam" id="PF12249"/>
    </source>
</evidence>
<evidence type="ECO:0000256" key="11">
    <source>
        <dbReference type="ARBA" id="ARBA00033184"/>
    </source>
</evidence>
<dbReference type="Pfam" id="PF12249">
    <property type="entry name" value="AftA_C"/>
    <property type="match status" value="1"/>
</dbReference>
<dbReference type="InterPro" id="IPR020963">
    <property type="entry name" value="ArabinofuranosylTrfase_AftA_N"/>
</dbReference>
<evidence type="ECO:0000256" key="13">
    <source>
        <dbReference type="SAM" id="Phobius"/>
    </source>
</evidence>
<feature type="transmembrane region" description="Helical" evidence="13">
    <location>
        <begin position="12"/>
        <end position="39"/>
    </location>
</feature>
<evidence type="ECO:0000256" key="3">
    <source>
        <dbReference type="ARBA" id="ARBA00009655"/>
    </source>
</evidence>
<evidence type="ECO:0000256" key="6">
    <source>
        <dbReference type="ARBA" id="ARBA00022475"/>
    </source>
</evidence>
<feature type="transmembrane region" description="Helical" evidence="13">
    <location>
        <begin position="345"/>
        <end position="366"/>
    </location>
</feature>
<evidence type="ECO:0000256" key="12">
    <source>
        <dbReference type="ARBA" id="ARBA00034030"/>
    </source>
</evidence>
<dbReference type="Proteomes" id="UP000427071">
    <property type="component" value="Chromosome"/>
</dbReference>
<feature type="domain" description="Arabinofuranosyltransferase AftA C-terminal" evidence="14">
    <location>
        <begin position="464"/>
        <end position="640"/>
    </location>
</feature>
<proteinExistence type="inferred from homology"/>
<feature type="transmembrane region" description="Helical" evidence="13">
    <location>
        <begin position="227"/>
        <end position="247"/>
    </location>
</feature>
<dbReference type="KEGG" id="ckw:CKALI_00885"/>
<dbReference type="EC" id="2.4.2.46" evidence="4"/>
<feature type="transmembrane region" description="Helical" evidence="13">
    <location>
        <begin position="267"/>
        <end position="287"/>
    </location>
</feature>
<evidence type="ECO:0000313" key="16">
    <source>
        <dbReference type="EMBL" id="QGU01078.1"/>
    </source>
</evidence>
<sequence length="644" mass="70345">MNVDEKYHADTLSIRSTILAMFAAIFGGAFLTLASWFVLKTTNLPAFGGSYVSRALSTAGCCITMVAVGTLVFFWLRDRQLGRSIPRWRKSLTYLVTYLSPAALVVSTIAIPLSATRLYLDGVTVDQGFRTQFLTRMTAENGLGDMNYQDMPTFYPAGWFWFGGRFANLLGLAGWEAYQPWALVSISAIVCALVPVWQRLSGSLPVAVGIALTSTAVFLVMSPEEPYAGIVAMGIPAAAILMSHTLGNSWSAAAGLAVYLGLSAATYTIFTGAIALSVVVIAMLYSVLIHRSVGPVIKLAVVGFSSSAIALIAWGPYLFEVLSGAPTSKSSATHYLPLDGTQVPVPIFSFSLIGALCVIGLIYLVFRIRQDEVRALATTLVIMYAWVVASMVFTLSGNTLLGFRLDILVVLLLATAGVLGIADFRLNGLPKFLPMKEDPMFGVKVTAVMMIILTMAGTSYTQRIPERARLAIDLAYTDTDGYGERADRFPADSAKYLPEIDTFIKDQGYQPTQTVVLTDVKDFLSFHPYYGFQAFTSHYANPLGEFEARNETIESWAVRSNEDLKDPAAFKNELEKSPWGSPDVFILHGQVGDPESRWKFDLAEDIYPNNPNVRSRGVYFNPEVFTGWTIKQIGPFVVVVNPVT</sequence>
<evidence type="ECO:0000256" key="4">
    <source>
        <dbReference type="ARBA" id="ARBA00012037"/>
    </source>
</evidence>
<feature type="transmembrane region" description="Helical" evidence="13">
    <location>
        <begin position="299"/>
        <end position="319"/>
    </location>
</feature>
<keyword evidence="17" id="KW-1185">Reference proteome</keyword>
<evidence type="ECO:0000259" key="15">
    <source>
        <dbReference type="Pfam" id="PF12250"/>
    </source>
</evidence>
<dbReference type="GO" id="GO:0016757">
    <property type="term" value="F:glycosyltransferase activity"/>
    <property type="evidence" value="ECO:0007669"/>
    <property type="project" value="UniProtKB-KW"/>
</dbReference>
<feature type="transmembrane region" description="Helical" evidence="13">
    <location>
        <begin position="51"/>
        <end position="75"/>
    </location>
</feature>
<dbReference type="GO" id="GO:0005886">
    <property type="term" value="C:plasma membrane"/>
    <property type="evidence" value="ECO:0007669"/>
    <property type="project" value="UniProtKB-SubCell"/>
</dbReference>
<comment type="pathway">
    <text evidence="2">Cell wall biogenesis; cell wall polysaccharide biosynthesis.</text>
</comment>
<feature type="transmembrane region" description="Helical" evidence="13">
    <location>
        <begin position="373"/>
        <end position="395"/>
    </location>
</feature>
<evidence type="ECO:0000256" key="7">
    <source>
        <dbReference type="ARBA" id="ARBA00022679"/>
    </source>
</evidence>
<organism evidence="16 17">
    <name type="scientific">Corynebacterium kalinowskii</name>
    <dbReference type="NCBI Taxonomy" id="2675216"/>
    <lineage>
        <taxon>Bacteria</taxon>
        <taxon>Bacillati</taxon>
        <taxon>Actinomycetota</taxon>
        <taxon>Actinomycetes</taxon>
        <taxon>Mycobacteriales</taxon>
        <taxon>Corynebacteriaceae</taxon>
        <taxon>Corynebacterium</taxon>
    </lineage>
</organism>
<evidence type="ECO:0000256" key="8">
    <source>
        <dbReference type="ARBA" id="ARBA00022692"/>
    </source>
</evidence>
<keyword evidence="8 13" id="KW-0812">Transmembrane</keyword>
<evidence type="ECO:0000313" key="17">
    <source>
        <dbReference type="Proteomes" id="UP000427071"/>
    </source>
</evidence>
<keyword evidence="7 16" id="KW-0808">Transferase</keyword>
<evidence type="ECO:0000256" key="9">
    <source>
        <dbReference type="ARBA" id="ARBA00022989"/>
    </source>
</evidence>
<feature type="transmembrane region" description="Helical" evidence="13">
    <location>
        <begin position="95"/>
        <end position="115"/>
    </location>
</feature>
<keyword evidence="6" id="KW-1003">Cell membrane</keyword>
<feature type="transmembrane region" description="Helical" evidence="13">
    <location>
        <begin position="401"/>
        <end position="421"/>
    </location>
</feature>
<feature type="transmembrane region" description="Helical" evidence="13">
    <location>
        <begin position="154"/>
        <end position="173"/>
    </location>
</feature>
<evidence type="ECO:0000256" key="5">
    <source>
        <dbReference type="ARBA" id="ARBA00020482"/>
    </source>
</evidence>
<dbReference type="Pfam" id="PF12250">
    <property type="entry name" value="AftA_N"/>
    <property type="match status" value="1"/>
</dbReference>
<keyword evidence="9 13" id="KW-1133">Transmembrane helix</keyword>
<keyword evidence="10 13" id="KW-0472">Membrane</keyword>
<dbReference type="GO" id="GO:0045227">
    <property type="term" value="P:capsule polysaccharide biosynthetic process"/>
    <property type="evidence" value="ECO:0007669"/>
    <property type="project" value="UniProtKB-UniPathway"/>
</dbReference>
<feature type="transmembrane region" description="Helical" evidence="13">
    <location>
        <begin position="203"/>
        <end position="220"/>
    </location>
</feature>
<feature type="transmembrane region" description="Helical" evidence="13">
    <location>
        <begin position="441"/>
        <end position="460"/>
    </location>
</feature>
<feature type="domain" description="Arabinofuranosyltransferase AftA N-terminal" evidence="15">
    <location>
        <begin position="21"/>
        <end position="456"/>
    </location>
</feature>
<dbReference type="GO" id="GO:0044038">
    <property type="term" value="P:cell wall macromolecule biosynthetic process"/>
    <property type="evidence" value="ECO:0007669"/>
    <property type="project" value="InterPro"/>
</dbReference>
<dbReference type="UniPathway" id="UPA00963"/>
<dbReference type="EMBL" id="CP046452">
    <property type="protein sequence ID" value="QGU01078.1"/>
    <property type="molecule type" value="Genomic_DNA"/>
</dbReference>
<dbReference type="RefSeq" id="WP_156191515.1">
    <property type="nucleotide sequence ID" value="NZ_CP046452.1"/>
</dbReference>
<reference evidence="17" key="1">
    <citation type="submission" date="2019-11" db="EMBL/GenBank/DDBJ databases">
        <title>Complete genome sequence of Corynebacterium kalinowskii 1959, a novel Corynebacterium species isolated from soil of a small paddock in Vilsendorf, Germany.</title>
        <authorList>
            <person name="Schaffert L."/>
            <person name="Ruwe M."/>
            <person name="Milse J."/>
            <person name="Hanuschka K."/>
            <person name="Ortseifen V."/>
            <person name="Droste J."/>
            <person name="Brandt D."/>
            <person name="Schlueter L."/>
            <person name="Kutter Y."/>
            <person name="Vinke S."/>
            <person name="Viehoefer P."/>
            <person name="Jacob L."/>
            <person name="Luebke N.-C."/>
            <person name="Schulte-Berndt E."/>
            <person name="Hain C."/>
            <person name="Linder M."/>
            <person name="Schmidt P."/>
            <person name="Wollenschlaeger L."/>
            <person name="Luttermann T."/>
            <person name="Thieme E."/>
            <person name="Hassa J."/>
            <person name="Haak M."/>
            <person name="Wittchen M."/>
            <person name="Mentz A."/>
            <person name="Persicke M."/>
            <person name="Busche T."/>
            <person name="Ruckert C."/>
        </authorList>
    </citation>
    <scope>NUCLEOTIDE SEQUENCE [LARGE SCALE GENOMIC DNA]</scope>
    <source>
        <strain evidence="17">1959</strain>
    </source>
</reference>
<keyword evidence="16" id="KW-0328">Glycosyltransferase</keyword>
<comment type="similarity">
    <text evidence="3">Belongs to the glycosyltransferase 85 family.</text>
</comment>